<keyword evidence="10" id="KW-0902">Two-component regulatory system</keyword>
<dbReference type="SUPFAM" id="SSF158472">
    <property type="entry name" value="HAMP domain-like"/>
    <property type="match status" value="1"/>
</dbReference>
<proteinExistence type="predicted"/>
<dbReference type="Pfam" id="PF02518">
    <property type="entry name" value="HATPase_c"/>
    <property type="match status" value="1"/>
</dbReference>
<sequence>MKVLSQRTPLRIKLIAVMLALVAVALTVFGAASVWMLNDHLIARHDRTLVAFSMELERNLSRLPGPPPRQPRIPPEMVARVRDPNGQITTTLIGAAVENASWPVAFPDRPRVIETAAAENGELRWRTRTATIQGVGTLETAIGLTSVDQIIFRFALIELTVGGVVLAALAVVGVVTVRHSLRPLRQIEQTAEAIAAGRLGLRVPDHDPRTEVGRLARSLNTMLTQIETALRDRAASEAAARRSEERMRRFIADASHELRTPLTSIRGFAEYFRQNPEADPAELLARVEAQASRMGLLVDDLLLLARLDQQRPLRTGPVDLLAIAADAVHDAQVLAPDRRISLSVAGGAALIVTGDEARLRQVLGNLVNNALTHTPAGTPVTIRVGTRYRDGRTGPPGPVGEVAFIEVSDAGPGLTPEEAERVFERFYRSDPSRARRGPDGPASSGSGLGLSIVAALVRAHGGIVSVETAPGEGATFRVVLPLAPEALNGGLDDAEPDASEPEDTEPERSGPSPA</sequence>
<dbReference type="PROSITE" id="PS50109">
    <property type="entry name" value="HIS_KIN"/>
    <property type="match status" value="1"/>
</dbReference>
<dbReference type="InterPro" id="IPR003660">
    <property type="entry name" value="HAMP_dom"/>
</dbReference>
<evidence type="ECO:0000256" key="4">
    <source>
        <dbReference type="ARBA" id="ARBA00012438"/>
    </source>
</evidence>
<dbReference type="InterPro" id="IPR003594">
    <property type="entry name" value="HATPase_dom"/>
</dbReference>
<dbReference type="SMART" id="SM00304">
    <property type="entry name" value="HAMP"/>
    <property type="match status" value="1"/>
</dbReference>
<dbReference type="PRINTS" id="PR00344">
    <property type="entry name" value="BCTRLSENSOR"/>
</dbReference>
<evidence type="ECO:0000256" key="11">
    <source>
        <dbReference type="ARBA" id="ARBA00023136"/>
    </source>
</evidence>
<dbReference type="EC" id="2.7.13.3" evidence="4"/>
<evidence type="ECO:0000256" key="2">
    <source>
        <dbReference type="ARBA" id="ARBA00001968"/>
    </source>
</evidence>
<dbReference type="GO" id="GO:0005886">
    <property type="term" value="C:plasma membrane"/>
    <property type="evidence" value="ECO:0007669"/>
    <property type="project" value="UniProtKB-SubCell"/>
</dbReference>
<keyword evidence="11 13" id="KW-0472">Membrane</keyword>
<evidence type="ECO:0000256" key="6">
    <source>
        <dbReference type="ARBA" id="ARBA00022679"/>
    </source>
</evidence>
<comment type="catalytic activity">
    <reaction evidence="1">
        <text>ATP + protein L-histidine = ADP + protein N-phospho-L-histidine.</text>
        <dbReference type="EC" id="2.7.13.3"/>
    </reaction>
</comment>
<dbReference type="InterPro" id="IPR036890">
    <property type="entry name" value="HATPase_C_sf"/>
</dbReference>
<dbReference type="Gene3D" id="6.10.340.10">
    <property type="match status" value="1"/>
</dbReference>
<dbReference type="SMART" id="SM00387">
    <property type="entry name" value="HATPase_c"/>
    <property type="match status" value="1"/>
</dbReference>
<dbReference type="RefSeq" id="WP_280525097.1">
    <property type="nucleotide sequence ID" value="NZ_BMPV01000004.1"/>
</dbReference>
<keyword evidence="9 13" id="KW-1133">Transmembrane helix</keyword>
<dbReference type="Pfam" id="PF00672">
    <property type="entry name" value="HAMP"/>
    <property type="match status" value="1"/>
</dbReference>
<evidence type="ECO:0000259" key="15">
    <source>
        <dbReference type="PROSITE" id="PS50885"/>
    </source>
</evidence>
<evidence type="ECO:0000256" key="9">
    <source>
        <dbReference type="ARBA" id="ARBA00022989"/>
    </source>
</evidence>
<dbReference type="SMART" id="SM00388">
    <property type="entry name" value="HisKA"/>
    <property type="match status" value="1"/>
</dbReference>
<dbReference type="AlphaFoldDB" id="A0A543IS41"/>
<evidence type="ECO:0000256" key="10">
    <source>
        <dbReference type="ARBA" id="ARBA00023012"/>
    </source>
</evidence>
<comment type="cofactor">
    <cofactor evidence="2">
        <name>a divalent metal cation</name>
        <dbReference type="ChEBI" id="CHEBI:60240"/>
    </cofactor>
</comment>
<evidence type="ECO:0000256" key="13">
    <source>
        <dbReference type="SAM" id="Phobius"/>
    </source>
</evidence>
<dbReference type="GO" id="GO:0000155">
    <property type="term" value="F:phosphorelay sensor kinase activity"/>
    <property type="evidence" value="ECO:0007669"/>
    <property type="project" value="InterPro"/>
</dbReference>
<feature type="domain" description="HAMP" evidence="15">
    <location>
        <begin position="178"/>
        <end position="231"/>
    </location>
</feature>
<feature type="compositionally biased region" description="Acidic residues" evidence="12">
    <location>
        <begin position="492"/>
        <end position="505"/>
    </location>
</feature>
<keyword evidence="8 16" id="KW-0418">Kinase</keyword>
<dbReference type="EMBL" id="VFPQ01000001">
    <property type="protein sequence ID" value="TQM73388.1"/>
    <property type="molecule type" value="Genomic_DNA"/>
</dbReference>
<evidence type="ECO:0000313" key="16">
    <source>
        <dbReference type="EMBL" id="TQM73388.1"/>
    </source>
</evidence>
<evidence type="ECO:0000256" key="3">
    <source>
        <dbReference type="ARBA" id="ARBA00004236"/>
    </source>
</evidence>
<dbReference type="SUPFAM" id="SSF47384">
    <property type="entry name" value="Homodimeric domain of signal transducing histidine kinase"/>
    <property type="match status" value="1"/>
</dbReference>
<dbReference type="InterPro" id="IPR003661">
    <property type="entry name" value="HisK_dim/P_dom"/>
</dbReference>
<dbReference type="PROSITE" id="PS50885">
    <property type="entry name" value="HAMP"/>
    <property type="match status" value="1"/>
</dbReference>
<dbReference type="FunFam" id="1.10.287.130:FF:000001">
    <property type="entry name" value="Two-component sensor histidine kinase"/>
    <property type="match status" value="1"/>
</dbReference>
<dbReference type="InterPro" id="IPR036097">
    <property type="entry name" value="HisK_dim/P_sf"/>
</dbReference>
<evidence type="ECO:0000256" key="7">
    <source>
        <dbReference type="ARBA" id="ARBA00022692"/>
    </source>
</evidence>
<dbReference type="Pfam" id="PF00512">
    <property type="entry name" value="HisKA"/>
    <property type="match status" value="1"/>
</dbReference>
<evidence type="ECO:0000256" key="1">
    <source>
        <dbReference type="ARBA" id="ARBA00000085"/>
    </source>
</evidence>
<dbReference type="Gene3D" id="3.30.565.10">
    <property type="entry name" value="Histidine kinase-like ATPase, C-terminal domain"/>
    <property type="match status" value="1"/>
</dbReference>
<evidence type="ECO:0000259" key="14">
    <source>
        <dbReference type="PROSITE" id="PS50109"/>
    </source>
</evidence>
<name>A0A543IS41_9ACTN</name>
<comment type="caution">
    <text evidence="16">The sequence shown here is derived from an EMBL/GenBank/DDBJ whole genome shotgun (WGS) entry which is preliminary data.</text>
</comment>
<accession>A0A543IS41</accession>
<dbReference type="Gene3D" id="1.10.287.130">
    <property type="match status" value="1"/>
</dbReference>
<feature type="domain" description="Histidine kinase" evidence="14">
    <location>
        <begin position="253"/>
        <end position="484"/>
    </location>
</feature>
<keyword evidence="17" id="KW-1185">Reference proteome</keyword>
<dbReference type="PANTHER" id="PTHR45436">
    <property type="entry name" value="SENSOR HISTIDINE KINASE YKOH"/>
    <property type="match status" value="1"/>
</dbReference>
<dbReference type="InterPro" id="IPR050428">
    <property type="entry name" value="TCS_sensor_his_kinase"/>
</dbReference>
<feature type="transmembrane region" description="Helical" evidence="13">
    <location>
        <begin position="150"/>
        <end position="177"/>
    </location>
</feature>
<dbReference type="Proteomes" id="UP000319213">
    <property type="component" value="Unassembled WGS sequence"/>
</dbReference>
<protein>
    <recommendedName>
        <fullName evidence="4">histidine kinase</fullName>
        <ecNumber evidence="4">2.7.13.3</ecNumber>
    </recommendedName>
</protein>
<dbReference type="CDD" id="cd00082">
    <property type="entry name" value="HisKA"/>
    <property type="match status" value="1"/>
</dbReference>
<dbReference type="PANTHER" id="PTHR45436:SF5">
    <property type="entry name" value="SENSOR HISTIDINE KINASE TRCS"/>
    <property type="match status" value="1"/>
</dbReference>
<dbReference type="SUPFAM" id="SSF55874">
    <property type="entry name" value="ATPase domain of HSP90 chaperone/DNA topoisomerase II/histidine kinase"/>
    <property type="match status" value="1"/>
</dbReference>
<dbReference type="InterPro" id="IPR004358">
    <property type="entry name" value="Sig_transdc_His_kin-like_C"/>
</dbReference>
<dbReference type="InterPro" id="IPR005467">
    <property type="entry name" value="His_kinase_dom"/>
</dbReference>
<keyword evidence="7 13" id="KW-0812">Transmembrane</keyword>
<organism evidence="16 17">
    <name type="scientific">Thermopolyspora flexuosa</name>
    <dbReference type="NCBI Taxonomy" id="103836"/>
    <lineage>
        <taxon>Bacteria</taxon>
        <taxon>Bacillati</taxon>
        <taxon>Actinomycetota</taxon>
        <taxon>Actinomycetes</taxon>
        <taxon>Streptosporangiales</taxon>
        <taxon>Streptosporangiaceae</taxon>
        <taxon>Thermopolyspora</taxon>
    </lineage>
</organism>
<comment type="subcellular location">
    <subcellularLocation>
        <location evidence="3">Cell membrane</location>
    </subcellularLocation>
</comment>
<feature type="transmembrane region" description="Helical" evidence="13">
    <location>
        <begin position="12"/>
        <end position="37"/>
    </location>
</feature>
<evidence type="ECO:0000256" key="8">
    <source>
        <dbReference type="ARBA" id="ARBA00022777"/>
    </source>
</evidence>
<feature type="compositionally biased region" description="Basic and acidic residues" evidence="12">
    <location>
        <begin position="427"/>
        <end position="438"/>
    </location>
</feature>
<keyword evidence="5" id="KW-0597">Phosphoprotein</keyword>
<feature type="region of interest" description="Disordered" evidence="12">
    <location>
        <begin position="486"/>
        <end position="514"/>
    </location>
</feature>
<dbReference type="CDD" id="cd06225">
    <property type="entry name" value="HAMP"/>
    <property type="match status" value="1"/>
</dbReference>
<feature type="region of interest" description="Disordered" evidence="12">
    <location>
        <begin position="427"/>
        <end position="446"/>
    </location>
</feature>
<dbReference type="CDD" id="cd00075">
    <property type="entry name" value="HATPase"/>
    <property type="match status" value="1"/>
</dbReference>
<reference evidence="16 17" key="1">
    <citation type="submission" date="2019-06" db="EMBL/GenBank/DDBJ databases">
        <title>Sequencing the genomes of 1000 actinobacteria strains.</title>
        <authorList>
            <person name="Klenk H.-P."/>
        </authorList>
    </citation>
    <scope>NUCLEOTIDE SEQUENCE [LARGE SCALE GENOMIC DNA]</scope>
    <source>
        <strain evidence="16 17">DSM 43186</strain>
    </source>
</reference>
<dbReference type="GO" id="GO:0005509">
    <property type="term" value="F:calcium ion binding"/>
    <property type="evidence" value="ECO:0007669"/>
    <property type="project" value="UniProtKB-ARBA"/>
</dbReference>
<dbReference type="FunFam" id="3.30.565.10:FF:000006">
    <property type="entry name" value="Sensor histidine kinase WalK"/>
    <property type="match status" value="1"/>
</dbReference>
<evidence type="ECO:0000313" key="17">
    <source>
        <dbReference type="Proteomes" id="UP000319213"/>
    </source>
</evidence>
<keyword evidence="6" id="KW-0808">Transferase</keyword>
<evidence type="ECO:0000256" key="5">
    <source>
        <dbReference type="ARBA" id="ARBA00022553"/>
    </source>
</evidence>
<gene>
    <name evidence="16" type="ORF">FHX40_0027</name>
</gene>
<evidence type="ECO:0000256" key="12">
    <source>
        <dbReference type="SAM" id="MobiDB-lite"/>
    </source>
</evidence>